<dbReference type="RefSeq" id="XP_041560125.1">
    <property type="nucleotide sequence ID" value="XM_041694278.1"/>
</dbReference>
<protein>
    <submittedName>
        <fullName evidence="1">Uncharacterized protein</fullName>
    </submittedName>
</protein>
<sequence length="129" mass="14691">MRPSRSLSDWRENLTNSNYRRMMSTNNLDSEHTAQLSQNQLLDYFGVIDTDKGRLCDYYLGAPDGVVVQGRGDVPPHSAGHPKDLTLASKEGDSCKGPQDAIHLYQNDLWYLFNGRLGYMYPDDCRRCD</sequence>
<dbReference type="GeneID" id="64977936"/>
<gene>
    <name evidence="1" type="ORF">APUU_60987S</name>
</gene>
<dbReference type="AlphaFoldDB" id="A0A7R8AQ82"/>
<reference evidence="1" key="1">
    <citation type="submission" date="2021-01" db="EMBL/GenBank/DDBJ databases">
        <authorList>
            <consortium name="Aspergillus puulaauensis MK2 genome sequencing consortium"/>
            <person name="Kazuki M."/>
            <person name="Futagami T."/>
        </authorList>
    </citation>
    <scope>NUCLEOTIDE SEQUENCE</scope>
    <source>
        <strain evidence="1">MK2</strain>
    </source>
</reference>
<accession>A0A7R8AQ82</accession>
<dbReference type="KEGG" id="apuu:APUU_60987S"/>
<dbReference type="EMBL" id="AP024448">
    <property type="protein sequence ID" value="BCS27939.1"/>
    <property type="molecule type" value="Genomic_DNA"/>
</dbReference>
<name>A0A7R8AQ82_9EURO</name>
<keyword evidence="2" id="KW-1185">Reference proteome</keyword>
<evidence type="ECO:0000313" key="1">
    <source>
        <dbReference type="EMBL" id="BCS27939.1"/>
    </source>
</evidence>
<dbReference type="Proteomes" id="UP000654913">
    <property type="component" value="Chromosome 6"/>
</dbReference>
<reference evidence="1" key="2">
    <citation type="submission" date="2021-02" db="EMBL/GenBank/DDBJ databases">
        <title>Aspergillus puulaauensis MK2 genome sequence.</title>
        <authorList>
            <person name="Futagami T."/>
            <person name="Mori K."/>
            <person name="Kadooka C."/>
            <person name="Tanaka T."/>
        </authorList>
    </citation>
    <scope>NUCLEOTIDE SEQUENCE</scope>
    <source>
        <strain evidence="1">MK2</strain>
    </source>
</reference>
<proteinExistence type="predicted"/>
<organism evidence="1 2">
    <name type="scientific">Aspergillus puulaauensis</name>
    <dbReference type="NCBI Taxonomy" id="1220207"/>
    <lineage>
        <taxon>Eukaryota</taxon>
        <taxon>Fungi</taxon>
        <taxon>Dikarya</taxon>
        <taxon>Ascomycota</taxon>
        <taxon>Pezizomycotina</taxon>
        <taxon>Eurotiomycetes</taxon>
        <taxon>Eurotiomycetidae</taxon>
        <taxon>Eurotiales</taxon>
        <taxon>Aspergillaceae</taxon>
        <taxon>Aspergillus</taxon>
    </lineage>
</organism>
<evidence type="ECO:0000313" key="2">
    <source>
        <dbReference type="Proteomes" id="UP000654913"/>
    </source>
</evidence>
<dbReference type="OrthoDB" id="10465875at2759"/>